<sequence>MHFLPGYSPELNPDEILNADLKRTVSTDTAPKSRTDVFAGVFWTRWSGLFRLRCRVCPAGWAAGG</sequence>
<protein>
    <submittedName>
        <fullName evidence="2">Transposase</fullName>
    </submittedName>
</protein>
<dbReference type="AlphaFoldDB" id="A0A840Q946"/>
<dbReference type="InterPro" id="IPR038717">
    <property type="entry name" value="Tc1-like_DDE_dom"/>
</dbReference>
<dbReference type="EMBL" id="JACHIW010000001">
    <property type="protein sequence ID" value="MBB5157284.1"/>
    <property type="molecule type" value="Genomic_DNA"/>
</dbReference>
<comment type="caution">
    <text evidence="2">The sequence shown here is derived from an EMBL/GenBank/DDBJ whole genome shotgun (WGS) entry which is preliminary data.</text>
</comment>
<accession>A0A840Q946</accession>
<reference evidence="2 3" key="1">
    <citation type="submission" date="2020-08" db="EMBL/GenBank/DDBJ databases">
        <title>Sequencing the genomes of 1000 actinobacteria strains.</title>
        <authorList>
            <person name="Klenk H.-P."/>
        </authorList>
    </citation>
    <scope>NUCLEOTIDE SEQUENCE [LARGE SCALE GENOMIC DNA]</scope>
    <source>
        <strain evidence="2 3">DSM 45584</strain>
    </source>
</reference>
<dbReference type="Proteomes" id="UP000584374">
    <property type="component" value="Unassembled WGS sequence"/>
</dbReference>
<evidence type="ECO:0000259" key="1">
    <source>
        <dbReference type="Pfam" id="PF13358"/>
    </source>
</evidence>
<evidence type="ECO:0000313" key="3">
    <source>
        <dbReference type="Proteomes" id="UP000584374"/>
    </source>
</evidence>
<organism evidence="2 3">
    <name type="scientific">Saccharopolyspora phatthalungensis</name>
    <dbReference type="NCBI Taxonomy" id="664693"/>
    <lineage>
        <taxon>Bacteria</taxon>
        <taxon>Bacillati</taxon>
        <taxon>Actinomycetota</taxon>
        <taxon>Actinomycetes</taxon>
        <taxon>Pseudonocardiales</taxon>
        <taxon>Pseudonocardiaceae</taxon>
        <taxon>Saccharopolyspora</taxon>
    </lineage>
</organism>
<name>A0A840Q946_9PSEU</name>
<keyword evidence="3" id="KW-1185">Reference proteome</keyword>
<evidence type="ECO:0000313" key="2">
    <source>
        <dbReference type="EMBL" id="MBB5157284.1"/>
    </source>
</evidence>
<dbReference type="Pfam" id="PF13358">
    <property type="entry name" value="DDE_3"/>
    <property type="match status" value="1"/>
</dbReference>
<gene>
    <name evidence="2" type="ORF">BJ970_004818</name>
</gene>
<proteinExistence type="predicted"/>
<feature type="domain" description="Tc1-like transposase DDE" evidence="1">
    <location>
        <begin position="2"/>
        <end position="32"/>
    </location>
</feature>